<protein>
    <submittedName>
        <fullName evidence="1">Uncharacterized protein</fullName>
    </submittedName>
</protein>
<keyword evidence="2" id="KW-1185">Reference proteome</keyword>
<dbReference type="Proteomes" id="UP000015453">
    <property type="component" value="Unassembled WGS sequence"/>
</dbReference>
<sequence>MQVVDEEHDISIRRRVDRVGRAGLGRLAPGQGDRVHVPHAWPADHVRCPSHATGRSPSPDLDGLKRRYEERPSRFVRAAPFFTTQSRSRSPTPLSGNAGRCGGFRGTNAAIQAALWECCVPQSGPYRRLPYGVFAIYKQHHDARLKTADRSGPLDPVCPFFGFRNQTNRGKKPGFVGQSS</sequence>
<gene>
    <name evidence="1" type="ORF">M569_13579</name>
</gene>
<dbReference type="EMBL" id="AUSU01007001">
    <property type="protein sequence ID" value="EPS61220.1"/>
    <property type="molecule type" value="Genomic_DNA"/>
</dbReference>
<proteinExistence type="predicted"/>
<dbReference type="AlphaFoldDB" id="S8C324"/>
<name>S8C324_9LAMI</name>
<comment type="caution">
    <text evidence="1">The sequence shown here is derived from an EMBL/GenBank/DDBJ whole genome shotgun (WGS) entry which is preliminary data.</text>
</comment>
<evidence type="ECO:0000313" key="2">
    <source>
        <dbReference type="Proteomes" id="UP000015453"/>
    </source>
</evidence>
<accession>S8C324</accession>
<evidence type="ECO:0000313" key="1">
    <source>
        <dbReference type="EMBL" id="EPS61220.1"/>
    </source>
</evidence>
<organism evidence="1 2">
    <name type="scientific">Genlisea aurea</name>
    <dbReference type="NCBI Taxonomy" id="192259"/>
    <lineage>
        <taxon>Eukaryota</taxon>
        <taxon>Viridiplantae</taxon>
        <taxon>Streptophyta</taxon>
        <taxon>Embryophyta</taxon>
        <taxon>Tracheophyta</taxon>
        <taxon>Spermatophyta</taxon>
        <taxon>Magnoliopsida</taxon>
        <taxon>eudicotyledons</taxon>
        <taxon>Gunneridae</taxon>
        <taxon>Pentapetalae</taxon>
        <taxon>asterids</taxon>
        <taxon>lamiids</taxon>
        <taxon>Lamiales</taxon>
        <taxon>Lentibulariaceae</taxon>
        <taxon>Genlisea</taxon>
    </lineage>
</organism>
<reference evidence="1 2" key="1">
    <citation type="journal article" date="2013" name="BMC Genomics">
        <title>The miniature genome of a carnivorous plant Genlisea aurea contains a low number of genes and short non-coding sequences.</title>
        <authorList>
            <person name="Leushkin E.V."/>
            <person name="Sutormin R.A."/>
            <person name="Nabieva E.R."/>
            <person name="Penin A.A."/>
            <person name="Kondrashov A.S."/>
            <person name="Logacheva M.D."/>
        </authorList>
    </citation>
    <scope>NUCLEOTIDE SEQUENCE [LARGE SCALE GENOMIC DNA]</scope>
</reference>